<dbReference type="AlphaFoldDB" id="A0A481SVG7"/>
<dbReference type="EC" id="3.1.27.1" evidence="14"/>
<dbReference type="EMBL" id="MH492632">
    <property type="protein sequence ID" value="QBH72543.1"/>
    <property type="molecule type" value="mRNA"/>
</dbReference>
<keyword evidence="10" id="KW-0456">Lyase</keyword>
<dbReference type="GO" id="GO:0005576">
    <property type="term" value="C:extracellular region"/>
    <property type="evidence" value="ECO:0007669"/>
    <property type="project" value="UniProtKB-SubCell"/>
</dbReference>
<dbReference type="InterPro" id="IPR033697">
    <property type="entry name" value="Ribonuclease_T2_eukaryotic"/>
</dbReference>
<evidence type="ECO:0000256" key="6">
    <source>
        <dbReference type="ARBA" id="ARBA00022759"/>
    </source>
</evidence>
<comment type="subcellular location">
    <subcellularLocation>
        <location evidence="1">Secreted</location>
        <location evidence="1">Extracellular space</location>
    </subcellularLocation>
</comment>
<dbReference type="GO" id="GO:0016787">
    <property type="term" value="F:hydrolase activity"/>
    <property type="evidence" value="ECO:0007669"/>
    <property type="project" value="UniProtKB-KW"/>
</dbReference>
<evidence type="ECO:0000256" key="5">
    <source>
        <dbReference type="ARBA" id="ARBA00022729"/>
    </source>
</evidence>
<evidence type="ECO:0000256" key="2">
    <source>
        <dbReference type="ARBA" id="ARBA00007469"/>
    </source>
</evidence>
<evidence type="ECO:0000256" key="10">
    <source>
        <dbReference type="ARBA" id="ARBA00023239"/>
    </source>
</evidence>
<dbReference type="PANTHER" id="PTHR11240">
    <property type="entry name" value="RIBONUCLEASE T2"/>
    <property type="match status" value="1"/>
</dbReference>
<evidence type="ECO:0000256" key="12">
    <source>
        <dbReference type="RuleBase" id="RU004328"/>
    </source>
</evidence>
<dbReference type="Gene3D" id="3.90.730.10">
    <property type="entry name" value="Ribonuclease T2-like"/>
    <property type="match status" value="1"/>
</dbReference>
<dbReference type="InterPro" id="IPR001568">
    <property type="entry name" value="RNase_T2-like"/>
</dbReference>
<keyword evidence="3" id="KW-0964">Secreted</keyword>
<sequence length="224" mass="26465">MFKSQLISALFILLFTLSHVYGNFDYLQLVLTWPPSFCFRPKNICKRTSNNFTIHGLWPENKHFRLEFCTGKTYKRYDEKDRMVNDLDKDHHWIQLKFDENHAKEKQPLWDHEYTRHGICCKNLYNQNAYFILAMRLKDKLDLLSTLRTHGITPGTEHTFNETRDAIKKVTNQVDPDLKCVEHIKGTPELKEIGICFTPNADSFYPCRHSKTCDETGSTKILFR</sequence>
<dbReference type="InterPro" id="IPR033130">
    <property type="entry name" value="RNase_T2_His_AS_2"/>
</dbReference>
<proteinExistence type="evidence at transcript level"/>
<keyword evidence="6" id="KW-0255">Endonuclease</keyword>
<dbReference type="InterPro" id="IPR036430">
    <property type="entry name" value="RNase_T2-like_sf"/>
</dbReference>
<dbReference type="Pfam" id="PF00445">
    <property type="entry name" value="Ribonuclease_T2"/>
    <property type="match status" value="1"/>
</dbReference>
<dbReference type="SUPFAM" id="SSF55895">
    <property type="entry name" value="Ribonuclease Rh-like"/>
    <property type="match status" value="1"/>
</dbReference>
<evidence type="ECO:0000256" key="1">
    <source>
        <dbReference type="ARBA" id="ARBA00004239"/>
    </source>
</evidence>
<organism evidence="14">
    <name type="scientific">Nicotiana attenuata</name>
    <name type="common">Coyote tobacco</name>
    <dbReference type="NCBI Taxonomy" id="49451"/>
    <lineage>
        <taxon>Eukaryota</taxon>
        <taxon>Viridiplantae</taxon>
        <taxon>Streptophyta</taxon>
        <taxon>Embryophyta</taxon>
        <taxon>Tracheophyta</taxon>
        <taxon>Spermatophyta</taxon>
        <taxon>Magnoliopsida</taxon>
        <taxon>eudicotyledons</taxon>
        <taxon>Gunneridae</taxon>
        <taxon>Pentapetalae</taxon>
        <taxon>asterids</taxon>
        <taxon>lamiids</taxon>
        <taxon>Solanales</taxon>
        <taxon>Solanaceae</taxon>
        <taxon>Nicotianoideae</taxon>
        <taxon>Nicotianeae</taxon>
        <taxon>Nicotiana</taxon>
    </lineage>
</organism>
<dbReference type="InterPro" id="IPR018188">
    <property type="entry name" value="RNase_T2_His_AS_1"/>
</dbReference>
<protein>
    <submittedName>
        <fullName evidence="14">S-like-RNase 1</fullName>
        <ecNumber evidence="14">3.1.27.1</ecNumber>
    </submittedName>
</protein>
<keyword evidence="7 14" id="KW-0378">Hydrolase</keyword>
<keyword evidence="4" id="KW-0540">Nuclease</keyword>
<keyword evidence="5 13" id="KW-0732">Signal</keyword>
<feature type="active site" evidence="11">
    <location>
        <position position="117"/>
    </location>
</feature>
<accession>A0A481SVG7</accession>
<feature type="chain" id="PRO_5019867604" evidence="13">
    <location>
        <begin position="23"/>
        <end position="224"/>
    </location>
</feature>
<comment type="similarity">
    <text evidence="2 12">Belongs to the RNase T2 family.</text>
</comment>
<evidence type="ECO:0000256" key="11">
    <source>
        <dbReference type="PIRSR" id="PIRSR633697-1"/>
    </source>
</evidence>
<evidence type="ECO:0000256" key="4">
    <source>
        <dbReference type="ARBA" id="ARBA00022722"/>
    </source>
</evidence>
<evidence type="ECO:0000256" key="3">
    <source>
        <dbReference type="ARBA" id="ARBA00022525"/>
    </source>
</evidence>
<reference evidence="14" key="1">
    <citation type="submission" date="2018-06" db="EMBL/GenBank/DDBJ databases">
        <title>Intraspecific variation of self-incompatibility genes are involved in mate selection in self-compatible Nicotiana attenuata.</title>
        <authorList>
            <person name="Guo H."/>
            <person name="Baldwin I.T."/>
        </authorList>
    </citation>
    <scope>NUCLEOTIDE SEQUENCE</scope>
</reference>
<evidence type="ECO:0000256" key="13">
    <source>
        <dbReference type="SAM" id="SignalP"/>
    </source>
</evidence>
<dbReference type="CDD" id="cd01061">
    <property type="entry name" value="RNase_T2_euk"/>
    <property type="match status" value="1"/>
</dbReference>
<feature type="signal peptide" evidence="13">
    <location>
        <begin position="1"/>
        <end position="22"/>
    </location>
</feature>
<dbReference type="GO" id="GO:0003723">
    <property type="term" value="F:RNA binding"/>
    <property type="evidence" value="ECO:0007669"/>
    <property type="project" value="InterPro"/>
</dbReference>
<dbReference type="PANTHER" id="PTHR11240:SF81">
    <property type="entry name" value="RIBONUCLEASE S-2"/>
    <property type="match status" value="1"/>
</dbReference>
<feature type="active site" evidence="11">
    <location>
        <position position="55"/>
    </location>
</feature>
<evidence type="ECO:0000256" key="8">
    <source>
        <dbReference type="ARBA" id="ARBA00023157"/>
    </source>
</evidence>
<dbReference type="GO" id="GO:0033897">
    <property type="term" value="F:ribonuclease T2 activity"/>
    <property type="evidence" value="ECO:0007669"/>
    <property type="project" value="InterPro"/>
</dbReference>
<dbReference type="PROSITE" id="PS00531">
    <property type="entry name" value="RNASE_T2_2"/>
    <property type="match status" value="1"/>
</dbReference>
<evidence type="ECO:0000313" key="14">
    <source>
        <dbReference type="EMBL" id="QBH72543.1"/>
    </source>
</evidence>
<keyword evidence="8" id="KW-1015">Disulfide bond</keyword>
<feature type="active site" evidence="11">
    <location>
        <position position="113"/>
    </location>
</feature>
<evidence type="ECO:0000256" key="7">
    <source>
        <dbReference type="ARBA" id="ARBA00022801"/>
    </source>
</evidence>
<keyword evidence="9" id="KW-0325">Glycoprotein</keyword>
<evidence type="ECO:0000256" key="9">
    <source>
        <dbReference type="ARBA" id="ARBA00023180"/>
    </source>
</evidence>
<dbReference type="PROSITE" id="PS00530">
    <property type="entry name" value="RNASE_T2_1"/>
    <property type="match status" value="1"/>
</dbReference>
<name>A0A481SVG7_NICAT</name>
<dbReference type="GO" id="GO:0006401">
    <property type="term" value="P:RNA catabolic process"/>
    <property type="evidence" value="ECO:0007669"/>
    <property type="project" value="TreeGrafter"/>
</dbReference>